<proteinExistence type="predicted"/>
<evidence type="ECO:0000313" key="2">
    <source>
        <dbReference type="Proteomes" id="UP000216998"/>
    </source>
</evidence>
<name>A0A255YW10_9PROT</name>
<organism evidence="1 2">
    <name type="scientific">Niveispirillum lacus</name>
    <dbReference type="NCBI Taxonomy" id="1981099"/>
    <lineage>
        <taxon>Bacteria</taxon>
        <taxon>Pseudomonadati</taxon>
        <taxon>Pseudomonadota</taxon>
        <taxon>Alphaproteobacteria</taxon>
        <taxon>Rhodospirillales</taxon>
        <taxon>Azospirillaceae</taxon>
        <taxon>Niveispirillum</taxon>
    </lineage>
</organism>
<accession>A0A255YW10</accession>
<reference evidence="1 2" key="1">
    <citation type="submission" date="2017-07" db="EMBL/GenBank/DDBJ databases">
        <title>Niveispirillum cyanobacteriorum sp. nov., isolated from cyanobacterial aggregates in a eutrophic lake.</title>
        <authorList>
            <person name="Cai H."/>
        </authorList>
    </citation>
    <scope>NUCLEOTIDE SEQUENCE [LARGE SCALE GENOMIC DNA]</scope>
    <source>
        <strain evidence="2">TH1-14</strain>
    </source>
</reference>
<comment type="caution">
    <text evidence="1">The sequence shown here is derived from an EMBL/GenBank/DDBJ whole genome shotgun (WGS) entry which is preliminary data.</text>
</comment>
<keyword evidence="2" id="KW-1185">Reference proteome</keyword>
<protein>
    <submittedName>
        <fullName evidence="1">Uncharacterized protein</fullName>
    </submittedName>
</protein>
<dbReference type="Proteomes" id="UP000216998">
    <property type="component" value="Unassembled WGS sequence"/>
</dbReference>
<gene>
    <name evidence="1" type="ORF">CHU95_13160</name>
</gene>
<sequence>MDLVAWTAILSDRRRRGLWQRTERFSNRERDWILVWLPSLAEPSLRLERDSQGVYRLSYFDGQAWFQFRQGPDILDCLAQMEPTPPLTAIVRKVE</sequence>
<evidence type="ECO:0000313" key="1">
    <source>
        <dbReference type="EMBL" id="OYQ33371.1"/>
    </source>
</evidence>
<dbReference type="EMBL" id="NOXU01000030">
    <property type="protein sequence ID" value="OYQ33371.1"/>
    <property type="molecule type" value="Genomic_DNA"/>
</dbReference>
<dbReference type="AlphaFoldDB" id="A0A255YW10"/>